<accession>A0ACB7GLT7</accession>
<proteinExistence type="predicted"/>
<sequence>MPGRPKRNRKKDAYEGPRTYSSKLSKKGVEIICQYCLKLEYNRRACPTEDKPPTEKSASIAATTRKVEKCNEGQSSQPIGS</sequence>
<organism evidence="1 2">
    <name type="scientific">Manihot esculenta</name>
    <name type="common">Cassava</name>
    <name type="synonym">Jatropha manihot</name>
    <dbReference type="NCBI Taxonomy" id="3983"/>
    <lineage>
        <taxon>Eukaryota</taxon>
        <taxon>Viridiplantae</taxon>
        <taxon>Streptophyta</taxon>
        <taxon>Embryophyta</taxon>
        <taxon>Tracheophyta</taxon>
        <taxon>Spermatophyta</taxon>
        <taxon>Magnoliopsida</taxon>
        <taxon>eudicotyledons</taxon>
        <taxon>Gunneridae</taxon>
        <taxon>Pentapetalae</taxon>
        <taxon>rosids</taxon>
        <taxon>fabids</taxon>
        <taxon>Malpighiales</taxon>
        <taxon>Euphorbiaceae</taxon>
        <taxon>Crotonoideae</taxon>
        <taxon>Manihoteae</taxon>
        <taxon>Manihot</taxon>
    </lineage>
</organism>
<dbReference type="Proteomes" id="UP000091857">
    <property type="component" value="Chromosome 13"/>
</dbReference>
<protein>
    <submittedName>
        <fullName evidence="1">Uncharacterized protein</fullName>
    </submittedName>
</protein>
<name>A0ACB7GLT7_MANES</name>
<reference evidence="2" key="1">
    <citation type="journal article" date="2016" name="Nat. Biotechnol.">
        <title>Sequencing wild and cultivated cassava and related species reveals extensive interspecific hybridization and genetic diversity.</title>
        <authorList>
            <person name="Bredeson J.V."/>
            <person name="Lyons J.B."/>
            <person name="Prochnik S.E."/>
            <person name="Wu G.A."/>
            <person name="Ha C.M."/>
            <person name="Edsinger-Gonzales E."/>
            <person name="Grimwood J."/>
            <person name="Schmutz J."/>
            <person name="Rabbi I.Y."/>
            <person name="Egesi C."/>
            <person name="Nauluvula P."/>
            <person name="Lebot V."/>
            <person name="Ndunguru J."/>
            <person name="Mkamilo G."/>
            <person name="Bart R.S."/>
            <person name="Setter T.L."/>
            <person name="Gleadow R.M."/>
            <person name="Kulakow P."/>
            <person name="Ferguson M.E."/>
            <person name="Rounsley S."/>
            <person name="Rokhsar D.S."/>
        </authorList>
    </citation>
    <scope>NUCLEOTIDE SEQUENCE [LARGE SCALE GENOMIC DNA]</scope>
    <source>
        <strain evidence="2">cv. AM560-2</strain>
    </source>
</reference>
<keyword evidence="2" id="KW-1185">Reference proteome</keyword>
<comment type="caution">
    <text evidence="1">The sequence shown here is derived from an EMBL/GenBank/DDBJ whole genome shotgun (WGS) entry which is preliminary data.</text>
</comment>
<evidence type="ECO:0000313" key="1">
    <source>
        <dbReference type="EMBL" id="KAG8640694.1"/>
    </source>
</evidence>
<evidence type="ECO:0000313" key="2">
    <source>
        <dbReference type="Proteomes" id="UP000091857"/>
    </source>
</evidence>
<gene>
    <name evidence="1" type="ORF">MANES_13G084886v8</name>
</gene>
<dbReference type="EMBL" id="CM004399">
    <property type="protein sequence ID" value="KAG8640694.1"/>
    <property type="molecule type" value="Genomic_DNA"/>
</dbReference>